<feature type="compositionally biased region" description="Basic residues" evidence="5">
    <location>
        <begin position="237"/>
        <end position="246"/>
    </location>
</feature>
<feature type="compositionally biased region" description="Basic residues" evidence="5">
    <location>
        <begin position="204"/>
        <end position="215"/>
    </location>
</feature>
<comment type="caution">
    <text evidence="6">The sequence shown here is derived from an EMBL/GenBank/DDBJ whole genome shotgun (WGS) entry which is preliminary data.</text>
</comment>
<keyword evidence="4" id="KW-0539">Nucleus</keyword>
<dbReference type="EMBL" id="JACBKZ010000003">
    <property type="protein sequence ID" value="KAF5954508.1"/>
    <property type="molecule type" value="Genomic_DNA"/>
</dbReference>
<evidence type="ECO:0000256" key="2">
    <source>
        <dbReference type="ARBA" id="ARBA00023015"/>
    </source>
</evidence>
<keyword evidence="3" id="KW-0804">Transcription</keyword>
<feature type="compositionally biased region" description="Polar residues" evidence="5">
    <location>
        <begin position="155"/>
        <end position="167"/>
    </location>
</feature>
<evidence type="ECO:0000256" key="3">
    <source>
        <dbReference type="ARBA" id="ARBA00023163"/>
    </source>
</evidence>
<dbReference type="GO" id="GO:0003712">
    <property type="term" value="F:transcription coregulator activity"/>
    <property type="evidence" value="ECO:0007669"/>
    <property type="project" value="InterPro"/>
</dbReference>
<reference evidence="7" key="1">
    <citation type="journal article" date="2020" name="Nat. Commun.">
        <title>Genome assembly of wild tea tree DASZ reveals pedigree and selection history of tea varieties.</title>
        <authorList>
            <person name="Zhang W."/>
            <person name="Zhang Y."/>
            <person name="Qiu H."/>
            <person name="Guo Y."/>
            <person name="Wan H."/>
            <person name="Zhang X."/>
            <person name="Scossa F."/>
            <person name="Alseekh S."/>
            <person name="Zhang Q."/>
            <person name="Wang P."/>
            <person name="Xu L."/>
            <person name="Schmidt M.H."/>
            <person name="Jia X."/>
            <person name="Li D."/>
            <person name="Zhu A."/>
            <person name="Guo F."/>
            <person name="Chen W."/>
            <person name="Ni D."/>
            <person name="Usadel B."/>
            <person name="Fernie A.R."/>
            <person name="Wen W."/>
        </authorList>
    </citation>
    <scope>NUCLEOTIDE SEQUENCE [LARGE SCALE GENOMIC DNA]</scope>
    <source>
        <strain evidence="7">cv. G240</strain>
    </source>
</reference>
<evidence type="ECO:0000313" key="6">
    <source>
        <dbReference type="EMBL" id="KAF5954508.1"/>
    </source>
</evidence>
<dbReference type="Proteomes" id="UP000593564">
    <property type="component" value="Unassembled WGS sequence"/>
</dbReference>
<sequence>MVCPNFFQVEALGDALTSLSWGKYDLLNLSNVSFNSVALVMVVLEGYPEKDMSGFLFQSIKKVLSFGGDEVETRPRELTGAVDLISHYKLLPHHEFFCKRSLPLSISDTHYLHNVVGDTEIRKGEGMQLDQLIQDTYSRETNARIQPFDLRCPQRSLSTEGNCSDRSAFQKGIPTIAGKSKSESKDKERKHKKNKDKDREKDKEHKKHRHRHNRSKDKDKEKKKDKSGHHDSGAEHSKKHHEKKRKHDGDEDLNDIHSHKKSKDSGLTKRWSRSICLDKGDGE</sequence>
<evidence type="ECO:0000313" key="7">
    <source>
        <dbReference type="Proteomes" id="UP000593564"/>
    </source>
</evidence>
<dbReference type="PANTHER" id="PTHR22536">
    <property type="entry name" value="LUNG CANCER METASTASIS-RELATED LCMR1 PROTEIN"/>
    <property type="match status" value="1"/>
</dbReference>
<organism evidence="6 7">
    <name type="scientific">Camellia sinensis</name>
    <name type="common">Tea plant</name>
    <name type="synonym">Thea sinensis</name>
    <dbReference type="NCBI Taxonomy" id="4442"/>
    <lineage>
        <taxon>Eukaryota</taxon>
        <taxon>Viridiplantae</taxon>
        <taxon>Streptophyta</taxon>
        <taxon>Embryophyta</taxon>
        <taxon>Tracheophyta</taxon>
        <taxon>Spermatophyta</taxon>
        <taxon>Magnoliopsida</taxon>
        <taxon>eudicotyledons</taxon>
        <taxon>Gunneridae</taxon>
        <taxon>Pentapetalae</taxon>
        <taxon>asterids</taxon>
        <taxon>Ericales</taxon>
        <taxon>Theaceae</taxon>
        <taxon>Camellia</taxon>
    </lineage>
</organism>
<dbReference type="GO" id="GO:0045944">
    <property type="term" value="P:positive regulation of transcription by RNA polymerase II"/>
    <property type="evidence" value="ECO:0007669"/>
    <property type="project" value="TreeGrafter"/>
</dbReference>
<keyword evidence="2" id="KW-0805">Transcription regulation</keyword>
<comment type="subcellular location">
    <subcellularLocation>
        <location evidence="1">Nucleus</location>
    </subcellularLocation>
</comment>
<evidence type="ECO:0000256" key="1">
    <source>
        <dbReference type="ARBA" id="ARBA00004123"/>
    </source>
</evidence>
<name>A0A7J7HR74_CAMSI</name>
<dbReference type="AlphaFoldDB" id="A0A7J7HR74"/>
<feature type="compositionally biased region" description="Basic and acidic residues" evidence="5">
    <location>
        <begin position="216"/>
        <end position="236"/>
    </location>
</feature>
<protein>
    <submittedName>
        <fullName evidence="6">Uncharacterized protein</fullName>
    </submittedName>
</protein>
<keyword evidence="7" id="KW-1185">Reference proteome</keyword>
<evidence type="ECO:0000256" key="5">
    <source>
        <dbReference type="SAM" id="MobiDB-lite"/>
    </source>
</evidence>
<dbReference type="GO" id="GO:0016592">
    <property type="term" value="C:mediator complex"/>
    <property type="evidence" value="ECO:0007669"/>
    <property type="project" value="InterPro"/>
</dbReference>
<proteinExistence type="predicted"/>
<accession>A0A7J7HR74</accession>
<gene>
    <name evidence="6" type="ORF">HYC85_007364</name>
</gene>
<evidence type="ECO:0000256" key="4">
    <source>
        <dbReference type="ARBA" id="ARBA00023242"/>
    </source>
</evidence>
<dbReference type="PANTHER" id="PTHR22536:SF1">
    <property type="entry name" value="MEDIATOR OF RNA POLYMERASE II TRANSCRIPTION SUBUNIT 19"/>
    <property type="match status" value="1"/>
</dbReference>
<feature type="region of interest" description="Disordered" evidence="5">
    <location>
        <begin position="154"/>
        <end position="283"/>
    </location>
</feature>
<reference evidence="6 7" key="2">
    <citation type="submission" date="2020-07" db="EMBL/GenBank/DDBJ databases">
        <title>Genome assembly of wild tea tree DASZ reveals pedigree and selection history of tea varieties.</title>
        <authorList>
            <person name="Zhang W."/>
        </authorList>
    </citation>
    <scope>NUCLEOTIDE SEQUENCE [LARGE SCALE GENOMIC DNA]</scope>
    <source>
        <strain evidence="7">cv. G240</strain>
        <tissue evidence="6">Leaf</tissue>
    </source>
</reference>
<dbReference type="InterPro" id="IPR019403">
    <property type="entry name" value="Mediator_Med19_met"/>
</dbReference>